<evidence type="ECO:0000313" key="13">
    <source>
        <dbReference type="Proteomes" id="UP000198983"/>
    </source>
</evidence>
<feature type="transmembrane region" description="Helical" evidence="10">
    <location>
        <begin position="20"/>
        <end position="41"/>
    </location>
</feature>
<dbReference type="RefSeq" id="WP_092651842.1">
    <property type="nucleotide sequence ID" value="NZ_LT629732.1"/>
</dbReference>
<feature type="transmembrane region" description="Helical" evidence="10">
    <location>
        <begin position="71"/>
        <end position="97"/>
    </location>
</feature>
<dbReference type="GO" id="GO:0048038">
    <property type="term" value="F:quinone binding"/>
    <property type="evidence" value="ECO:0007669"/>
    <property type="project" value="UniProtKB-KW"/>
</dbReference>
<proteinExistence type="inferred from homology"/>
<comment type="subcellular location">
    <subcellularLocation>
        <location evidence="1">Membrane</location>
        <topology evidence="1">Multi-pass membrane protein</topology>
    </subcellularLocation>
</comment>
<dbReference type="GO" id="GO:0016020">
    <property type="term" value="C:membrane"/>
    <property type="evidence" value="ECO:0007669"/>
    <property type="project" value="UniProtKB-SubCell"/>
</dbReference>
<dbReference type="PANTHER" id="PTHR34573:SF1">
    <property type="entry name" value="VITAMIN K EPOXIDE REDUCTASE DOMAIN-CONTAINING PROTEIN"/>
    <property type="match status" value="1"/>
</dbReference>
<keyword evidence="13" id="KW-1185">Reference proteome</keyword>
<feature type="transmembrane region" description="Helical" evidence="10">
    <location>
        <begin position="109"/>
        <end position="129"/>
    </location>
</feature>
<keyword evidence="5 10" id="KW-1133">Transmembrane helix</keyword>
<evidence type="ECO:0000256" key="4">
    <source>
        <dbReference type="ARBA" id="ARBA00022719"/>
    </source>
</evidence>
<evidence type="ECO:0000256" key="1">
    <source>
        <dbReference type="ARBA" id="ARBA00004141"/>
    </source>
</evidence>
<dbReference type="CDD" id="cd12918">
    <property type="entry name" value="VKOR_arc"/>
    <property type="match status" value="1"/>
</dbReference>
<keyword evidence="3 10" id="KW-0812">Transmembrane</keyword>
<evidence type="ECO:0000256" key="10">
    <source>
        <dbReference type="SAM" id="Phobius"/>
    </source>
</evidence>
<keyword evidence="8" id="KW-1015">Disulfide bond</keyword>
<dbReference type="SMART" id="SM00756">
    <property type="entry name" value="VKc"/>
    <property type="match status" value="1"/>
</dbReference>
<keyword evidence="6" id="KW-0560">Oxidoreductase</keyword>
<dbReference type="InterPro" id="IPR038354">
    <property type="entry name" value="VKOR_sf"/>
</dbReference>
<dbReference type="STRING" id="117157.SAMN04489717_1503"/>
<feature type="transmembrane region" description="Helical" evidence="10">
    <location>
        <begin position="136"/>
        <end position="158"/>
    </location>
</feature>
<dbReference type="Gene3D" id="1.20.1440.130">
    <property type="entry name" value="VKOR domain"/>
    <property type="match status" value="1"/>
</dbReference>
<dbReference type="InterPro" id="IPR012932">
    <property type="entry name" value="VKOR"/>
</dbReference>
<evidence type="ECO:0000256" key="5">
    <source>
        <dbReference type="ARBA" id="ARBA00022989"/>
    </source>
</evidence>
<keyword evidence="7 10" id="KW-0472">Membrane</keyword>
<evidence type="ECO:0000256" key="9">
    <source>
        <dbReference type="ARBA" id="ARBA00023284"/>
    </source>
</evidence>
<evidence type="ECO:0000256" key="7">
    <source>
        <dbReference type="ARBA" id="ARBA00023136"/>
    </source>
</evidence>
<dbReference type="AlphaFoldDB" id="A0A1H1P5V4"/>
<dbReference type="EMBL" id="LT629732">
    <property type="protein sequence ID" value="SDS06574.1"/>
    <property type="molecule type" value="Genomic_DNA"/>
</dbReference>
<evidence type="ECO:0000256" key="8">
    <source>
        <dbReference type="ARBA" id="ARBA00023157"/>
    </source>
</evidence>
<evidence type="ECO:0000256" key="6">
    <source>
        <dbReference type="ARBA" id="ARBA00023002"/>
    </source>
</evidence>
<dbReference type="GO" id="GO:0016491">
    <property type="term" value="F:oxidoreductase activity"/>
    <property type="evidence" value="ECO:0007669"/>
    <property type="project" value="UniProtKB-KW"/>
</dbReference>
<dbReference type="Pfam" id="PF07884">
    <property type="entry name" value="VKOR"/>
    <property type="match status" value="1"/>
</dbReference>
<reference evidence="12 13" key="1">
    <citation type="submission" date="2016-10" db="EMBL/GenBank/DDBJ databases">
        <authorList>
            <person name="de Groot N.N."/>
        </authorList>
    </citation>
    <scope>NUCLEOTIDE SEQUENCE [LARGE SCALE GENOMIC DNA]</scope>
    <source>
        <strain evidence="12 13">DSM 22024</strain>
    </source>
</reference>
<evidence type="ECO:0000256" key="3">
    <source>
        <dbReference type="ARBA" id="ARBA00022692"/>
    </source>
</evidence>
<name>A0A1H1P5V4_9ACTN</name>
<organism evidence="12 13">
    <name type="scientific">Actinopolymorpha singaporensis</name>
    <dbReference type="NCBI Taxonomy" id="117157"/>
    <lineage>
        <taxon>Bacteria</taxon>
        <taxon>Bacillati</taxon>
        <taxon>Actinomycetota</taxon>
        <taxon>Actinomycetes</taxon>
        <taxon>Propionibacteriales</taxon>
        <taxon>Actinopolymorphaceae</taxon>
        <taxon>Actinopolymorpha</taxon>
    </lineage>
</organism>
<keyword evidence="9" id="KW-0676">Redox-active center</keyword>
<protein>
    <submittedName>
        <fullName evidence="12">Uncharacterized membrane protein</fullName>
    </submittedName>
</protein>
<evidence type="ECO:0000259" key="11">
    <source>
        <dbReference type="SMART" id="SM00756"/>
    </source>
</evidence>
<dbReference type="PANTHER" id="PTHR34573">
    <property type="entry name" value="VKC DOMAIN-CONTAINING PROTEIN"/>
    <property type="match status" value="1"/>
</dbReference>
<gene>
    <name evidence="12" type="ORF">SAMN04489717_1503</name>
</gene>
<feature type="domain" description="Vitamin K epoxide reductase" evidence="11">
    <location>
        <begin position="18"/>
        <end position="155"/>
    </location>
</feature>
<dbReference type="Proteomes" id="UP000198983">
    <property type="component" value="Chromosome I"/>
</dbReference>
<accession>A0A1H1P5V4</accession>
<evidence type="ECO:0000256" key="2">
    <source>
        <dbReference type="ARBA" id="ARBA00006214"/>
    </source>
</evidence>
<dbReference type="OrthoDB" id="9783799at2"/>
<comment type="similarity">
    <text evidence="2">Belongs to the VKOR family.</text>
</comment>
<sequence>MPGKPGAPGTPQASRIAPAWAAPASLVFCLVGLGLSAYLTYAHFTSASALACPDSGTINCIRVTTSPQSMLFGVVPVAVAGLAYFVGMTVLCLPAAWRSGSALVRWTRLAGGVAGVAMVCYLIYVELLVVGAVCLYCTAVHVVTFLLFVAILTADVLATGPGDSHDLP</sequence>
<keyword evidence="4" id="KW-0874">Quinone</keyword>
<evidence type="ECO:0000313" key="12">
    <source>
        <dbReference type="EMBL" id="SDS06574.1"/>
    </source>
</evidence>